<dbReference type="RefSeq" id="WP_243019183.1">
    <property type="nucleotide sequence ID" value="NZ_JAOCGH010000043.1"/>
</dbReference>
<feature type="chain" id="PRO_5041309733" description="Cobalt-zinc-cadmium resistance protein" evidence="2">
    <location>
        <begin position="21"/>
        <end position="138"/>
    </location>
</feature>
<evidence type="ECO:0000313" key="4">
    <source>
        <dbReference type="Proteomes" id="UP001161294"/>
    </source>
</evidence>
<protein>
    <recommendedName>
        <fullName evidence="5">Cobalt-zinc-cadmium resistance protein</fullName>
    </recommendedName>
</protein>
<dbReference type="AlphaFoldDB" id="A0AA43AYF1"/>
<sequence length="138" mass="14302">MRRFLAIFLLTMLPLQFSWAAVATYCGHESQASTGHFGHHDHDHEHHADAGSDAGPAVDAGADLTSSPDEVGGANGDKAPSAMDLDCGHCHGTCSAMLTLPMGLPGALSTALPSVTVDKTGGAHAPTRPERPQWLPLA</sequence>
<dbReference type="EMBL" id="JAOCJW010000062">
    <property type="protein sequence ID" value="MDH2007347.1"/>
    <property type="molecule type" value="Genomic_DNA"/>
</dbReference>
<evidence type="ECO:0000256" key="2">
    <source>
        <dbReference type="SAM" id="SignalP"/>
    </source>
</evidence>
<organism evidence="3 4">
    <name type="scientific">Comamonas aquatica</name>
    <dbReference type="NCBI Taxonomy" id="225991"/>
    <lineage>
        <taxon>Bacteria</taxon>
        <taxon>Pseudomonadati</taxon>
        <taxon>Pseudomonadota</taxon>
        <taxon>Betaproteobacteria</taxon>
        <taxon>Burkholderiales</taxon>
        <taxon>Comamonadaceae</taxon>
        <taxon>Comamonas</taxon>
    </lineage>
</organism>
<feature type="region of interest" description="Disordered" evidence="1">
    <location>
        <begin position="118"/>
        <end position="138"/>
    </location>
</feature>
<feature type="signal peptide" evidence="2">
    <location>
        <begin position="1"/>
        <end position="20"/>
    </location>
</feature>
<gene>
    <name evidence="3" type="ORF">N5J23_17740</name>
</gene>
<feature type="region of interest" description="Disordered" evidence="1">
    <location>
        <begin position="35"/>
        <end position="79"/>
    </location>
</feature>
<keyword evidence="2" id="KW-0732">Signal</keyword>
<name>A0AA43AYF1_9BURK</name>
<evidence type="ECO:0000256" key="1">
    <source>
        <dbReference type="SAM" id="MobiDB-lite"/>
    </source>
</evidence>
<evidence type="ECO:0000313" key="3">
    <source>
        <dbReference type="EMBL" id="MDH2007347.1"/>
    </source>
</evidence>
<accession>A0AA43AYF1</accession>
<reference evidence="3" key="1">
    <citation type="submission" date="2022-09" db="EMBL/GenBank/DDBJ databases">
        <title>Intensive care unit water sources are persistently colonized with multi-drug resistant bacteria and are the site of extensive horizontal gene transfer of antibiotic resistance genes.</title>
        <authorList>
            <person name="Diorio-Toth L."/>
        </authorList>
    </citation>
    <scope>NUCLEOTIDE SEQUENCE</scope>
    <source>
        <strain evidence="3">GD03686</strain>
    </source>
</reference>
<evidence type="ECO:0008006" key="5">
    <source>
        <dbReference type="Google" id="ProtNLM"/>
    </source>
</evidence>
<dbReference type="Proteomes" id="UP001161294">
    <property type="component" value="Unassembled WGS sequence"/>
</dbReference>
<comment type="caution">
    <text evidence="3">The sequence shown here is derived from an EMBL/GenBank/DDBJ whole genome shotgun (WGS) entry which is preliminary data.</text>
</comment>
<proteinExistence type="predicted"/>
<feature type="compositionally biased region" description="Basic and acidic residues" evidence="1">
    <location>
        <begin position="38"/>
        <end position="50"/>
    </location>
</feature>